<protein>
    <submittedName>
        <fullName evidence="1">Uncharacterized protein</fullName>
    </submittedName>
</protein>
<gene>
    <name evidence="1" type="ORF">NLJ89_g11621</name>
</gene>
<evidence type="ECO:0000313" key="2">
    <source>
        <dbReference type="Proteomes" id="UP001148786"/>
    </source>
</evidence>
<name>A0A9W8MPU7_9AGAR</name>
<comment type="caution">
    <text evidence="1">The sequence shown here is derived from an EMBL/GenBank/DDBJ whole genome shotgun (WGS) entry which is preliminary data.</text>
</comment>
<proteinExistence type="predicted"/>
<evidence type="ECO:0000313" key="1">
    <source>
        <dbReference type="EMBL" id="KAJ3488398.1"/>
    </source>
</evidence>
<dbReference type="EMBL" id="JANKHO010002831">
    <property type="protein sequence ID" value="KAJ3488398.1"/>
    <property type="molecule type" value="Genomic_DNA"/>
</dbReference>
<sequence>MVAALLDRVSDLFKSNLDINASASEVPSEKHAEVDVVEVVLDTPTQPEIEYHPNEAQWKARTARRPPLMAR</sequence>
<dbReference type="AlphaFoldDB" id="A0A9W8MPU7"/>
<accession>A0A9W8MPU7</accession>
<keyword evidence="2" id="KW-1185">Reference proteome</keyword>
<organism evidence="1 2">
    <name type="scientific">Agrocybe chaxingu</name>
    <dbReference type="NCBI Taxonomy" id="84603"/>
    <lineage>
        <taxon>Eukaryota</taxon>
        <taxon>Fungi</taxon>
        <taxon>Dikarya</taxon>
        <taxon>Basidiomycota</taxon>
        <taxon>Agaricomycotina</taxon>
        <taxon>Agaricomycetes</taxon>
        <taxon>Agaricomycetidae</taxon>
        <taxon>Agaricales</taxon>
        <taxon>Agaricineae</taxon>
        <taxon>Strophariaceae</taxon>
        <taxon>Agrocybe</taxon>
    </lineage>
</organism>
<dbReference type="Proteomes" id="UP001148786">
    <property type="component" value="Unassembled WGS sequence"/>
</dbReference>
<reference evidence="1" key="1">
    <citation type="submission" date="2022-07" db="EMBL/GenBank/DDBJ databases">
        <title>Genome Sequence of Agrocybe chaxingu.</title>
        <authorList>
            <person name="Buettner E."/>
        </authorList>
    </citation>
    <scope>NUCLEOTIDE SEQUENCE</scope>
    <source>
        <strain evidence="1">MP-N11</strain>
    </source>
</reference>